<dbReference type="InterPro" id="IPR036390">
    <property type="entry name" value="WH_DNA-bd_sf"/>
</dbReference>
<dbReference type="eggNOG" id="COG1167">
    <property type="taxonomic scope" value="Bacteria"/>
</dbReference>
<keyword evidence="4" id="KW-0238">DNA-binding</keyword>
<dbReference type="InterPro" id="IPR015421">
    <property type="entry name" value="PyrdxlP-dep_Trfase_major"/>
</dbReference>
<dbReference type="Pfam" id="PF00392">
    <property type="entry name" value="GntR"/>
    <property type="match status" value="1"/>
</dbReference>
<dbReference type="InterPro" id="IPR015424">
    <property type="entry name" value="PyrdxlP-dep_Trfase"/>
</dbReference>
<dbReference type="InterPro" id="IPR000524">
    <property type="entry name" value="Tscrpt_reg_HTH_GntR"/>
</dbReference>
<evidence type="ECO:0000256" key="1">
    <source>
        <dbReference type="ARBA" id="ARBA00005384"/>
    </source>
</evidence>
<dbReference type="CDD" id="cd07377">
    <property type="entry name" value="WHTH_GntR"/>
    <property type="match status" value="1"/>
</dbReference>
<dbReference type="SMART" id="SM00345">
    <property type="entry name" value="HTH_GNTR"/>
    <property type="match status" value="1"/>
</dbReference>
<gene>
    <name evidence="7" type="ordered locus">Acry_0678</name>
</gene>
<dbReference type="KEGG" id="acr:Acry_0678"/>
<evidence type="ECO:0000256" key="4">
    <source>
        <dbReference type="ARBA" id="ARBA00023125"/>
    </source>
</evidence>
<keyword evidence="3" id="KW-0805">Transcription regulation</keyword>
<evidence type="ECO:0000256" key="5">
    <source>
        <dbReference type="ARBA" id="ARBA00023163"/>
    </source>
</evidence>
<name>A5FWB7_ACICJ</name>
<dbReference type="PANTHER" id="PTHR46577:SF1">
    <property type="entry name" value="HTH-TYPE TRANSCRIPTIONAL REGULATORY PROTEIN GABR"/>
    <property type="match status" value="1"/>
</dbReference>
<evidence type="ECO:0000256" key="3">
    <source>
        <dbReference type="ARBA" id="ARBA00023015"/>
    </source>
</evidence>
<dbReference type="EMBL" id="CP000697">
    <property type="protein sequence ID" value="ABQ29899.1"/>
    <property type="molecule type" value="Genomic_DNA"/>
</dbReference>
<dbReference type="AlphaFoldDB" id="A5FWB7"/>
<dbReference type="InterPro" id="IPR051446">
    <property type="entry name" value="HTH_trans_reg/aminotransferase"/>
</dbReference>
<dbReference type="SUPFAM" id="SSF53383">
    <property type="entry name" value="PLP-dependent transferases"/>
    <property type="match status" value="1"/>
</dbReference>
<dbReference type="PROSITE" id="PS50949">
    <property type="entry name" value="HTH_GNTR"/>
    <property type="match status" value="1"/>
</dbReference>
<sequence>MTDRDMPPAWLPDIRKPDGPIYLAIAAALEADIRSGALRPGDRLPTQRRLAAAIGIDFTTVTRAYAEAARRGLIEGRVGLGTYVRIIPPPRAAATAGGLIDMSMNLPPCFDDPALAARLWRDVTALGAEAGLDLLLRYQDIGGAMADRAAGAHWLRDRMGPLPPERVLLCPGAQGALLAIAGLLAAPGDAVCVEDLTYPGFRALAAHRGLRLVPVAMDADGLLPDAFEAACRAHRPKLLYCTPTLHNPTTATMPPDRRAAIAAIATAQGIAIVEDDAYGMLPRSAPPPLATFAPSISYYIAGVAKSLSPALRLAYVVPPDAAAAHRLAAAIRATTSMASPLTAAIATRWIGDGTAEAVREAIRRETASRRQILRALLPEAGLRTAEDAFHAWLPLDPPWTRSAFIDRLRSAGIGAVGSDAFAAGTAPEAVRLGLGAPATREALRTSLEAVAAALAAPPPLADIIV</sequence>
<accession>A5FWB7</accession>
<dbReference type="InterPro" id="IPR036388">
    <property type="entry name" value="WH-like_DNA-bd_sf"/>
</dbReference>
<evidence type="ECO:0000259" key="6">
    <source>
        <dbReference type="PROSITE" id="PS50949"/>
    </source>
</evidence>
<keyword evidence="2" id="KW-0663">Pyridoxal phosphate</keyword>
<dbReference type="HOGENOM" id="CLU_017584_0_0_5"/>
<evidence type="ECO:0000313" key="7">
    <source>
        <dbReference type="EMBL" id="ABQ29899.1"/>
    </source>
</evidence>
<dbReference type="GO" id="GO:0003700">
    <property type="term" value="F:DNA-binding transcription factor activity"/>
    <property type="evidence" value="ECO:0007669"/>
    <property type="project" value="InterPro"/>
</dbReference>
<feature type="domain" description="HTH gntR-type" evidence="6">
    <location>
        <begin position="19"/>
        <end position="87"/>
    </location>
</feature>
<dbReference type="Proteomes" id="UP000000245">
    <property type="component" value="Chromosome"/>
</dbReference>
<dbReference type="RefSeq" id="WP_011941688.1">
    <property type="nucleotide sequence ID" value="NC_009484.1"/>
</dbReference>
<dbReference type="GO" id="GO:0030170">
    <property type="term" value="F:pyridoxal phosphate binding"/>
    <property type="evidence" value="ECO:0007669"/>
    <property type="project" value="InterPro"/>
</dbReference>
<keyword evidence="5" id="KW-0804">Transcription</keyword>
<dbReference type="Pfam" id="PF00155">
    <property type="entry name" value="Aminotran_1_2"/>
    <property type="match status" value="1"/>
</dbReference>
<dbReference type="SUPFAM" id="SSF46785">
    <property type="entry name" value="Winged helix' DNA-binding domain"/>
    <property type="match status" value="1"/>
</dbReference>
<evidence type="ECO:0000256" key="2">
    <source>
        <dbReference type="ARBA" id="ARBA00022898"/>
    </source>
</evidence>
<protein>
    <submittedName>
        <fullName evidence="7">Transcriptional regulator, GntR family</fullName>
    </submittedName>
</protein>
<reference evidence="7 8" key="1">
    <citation type="submission" date="2007-05" db="EMBL/GenBank/DDBJ databases">
        <title>Complete sequence of chromosome of Acidiphilium cryptum JF-5.</title>
        <authorList>
            <consortium name="US DOE Joint Genome Institute"/>
            <person name="Copeland A."/>
            <person name="Lucas S."/>
            <person name="Lapidus A."/>
            <person name="Barry K."/>
            <person name="Detter J.C."/>
            <person name="Glavina del Rio T."/>
            <person name="Hammon N."/>
            <person name="Israni S."/>
            <person name="Dalin E."/>
            <person name="Tice H."/>
            <person name="Pitluck S."/>
            <person name="Sims D."/>
            <person name="Brettin T."/>
            <person name="Bruce D."/>
            <person name="Han C."/>
            <person name="Schmutz J."/>
            <person name="Larimer F."/>
            <person name="Land M."/>
            <person name="Hauser L."/>
            <person name="Kyrpides N."/>
            <person name="Kim E."/>
            <person name="Magnuson T."/>
            <person name="Richardson P."/>
        </authorList>
    </citation>
    <scope>NUCLEOTIDE SEQUENCE [LARGE SCALE GENOMIC DNA]</scope>
    <source>
        <strain evidence="7 8">JF-5</strain>
    </source>
</reference>
<dbReference type="PANTHER" id="PTHR46577">
    <property type="entry name" value="HTH-TYPE TRANSCRIPTIONAL REGULATORY PROTEIN GABR"/>
    <property type="match status" value="1"/>
</dbReference>
<dbReference type="InterPro" id="IPR004839">
    <property type="entry name" value="Aminotransferase_I/II_large"/>
</dbReference>
<keyword evidence="8" id="KW-1185">Reference proteome</keyword>
<dbReference type="STRING" id="349163.Acry_0678"/>
<organism evidence="7 8">
    <name type="scientific">Acidiphilium cryptum (strain JF-5)</name>
    <dbReference type="NCBI Taxonomy" id="349163"/>
    <lineage>
        <taxon>Bacteria</taxon>
        <taxon>Pseudomonadati</taxon>
        <taxon>Pseudomonadota</taxon>
        <taxon>Alphaproteobacteria</taxon>
        <taxon>Acetobacterales</taxon>
        <taxon>Acidocellaceae</taxon>
        <taxon>Acidiphilium</taxon>
    </lineage>
</organism>
<dbReference type="GO" id="GO:0003677">
    <property type="term" value="F:DNA binding"/>
    <property type="evidence" value="ECO:0007669"/>
    <property type="project" value="UniProtKB-KW"/>
</dbReference>
<dbReference type="CDD" id="cd00609">
    <property type="entry name" value="AAT_like"/>
    <property type="match status" value="1"/>
</dbReference>
<dbReference type="Gene3D" id="3.40.640.10">
    <property type="entry name" value="Type I PLP-dependent aspartate aminotransferase-like (Major domain)"/>
    <property type="match status" value="1"/>
</dbReference>
<proteinExistence type="inferred from homology"/>
<comment type="similarity">
    <text evidence="1">In the C-terminal section; belongs to the class-I pyridoxal-phosphate-dependent aminotransferase family.</text>
</comment>
<evidence type="ECO:0000313" key="8">
    <source>
        <dbReference type="Proteomes" id="UP000000245"/>
    </source>
</evidence>
<dbReference type="Gene3D" id="1.10.10.10">
    <property type="entry name" value="Winged helix-like DNA-binding domain superfamily/Winged helix DNA-binding domain"/>
    <property type="match status" value="1"/>
</dbReference>